<name>A0A4P9YXB8_9FUNG</name>
<feature type="region of interest" description="Disordered" evidence="1">
    <location>
        <begin position="1"/>
        <end position="23"/>
    </location>
</feature>
<evidence type="ECO:0000313" key="3">
    <source>
        <dbReference type="Proteomes" id="UP000278143"/>
    </source>
</evidence>
<protein>
    <submittedName>
        <fullName evidence="2">Chromatin modifying protein 1B-like protein</fullName>
    </submittedName>
</protein>
<organism evidence="2 3">
    <name type="scientific">Syncephalis pseudoplumigaleata</name>
    <dbReference type="NCBI Taxonomy" id="1712513"/>
    <lineage>
        <taxon>Eukaryota</taxon>
        <taxon>Fungi</taxon>
        <taxon>Fungi incertae sedis</taxon>
        <taxon>Zoopagomycota</taxon>
        <taxon>Zoopagomycotina</taxon>
        <taxon>Zoopagomycetes</taxon>
        <taxon>Zoopagales</taxon>
        <taxon>Piptocephalidaceae</taxon>
        <taxon>Syncephalis</taxon>
    </lineage>
</organism>
<dbReference type="Proteomes" id="UP000278143">
    <property type="component" value="Unassembled WGS sequence"/>
</dbReference>
<proteinExistence type="predicted"/>
<dbReference type="PANTHER" id="PTHR10476">
    <property type="entry name" value="CHARGED MULTIVESICULAR BODY PROTEIN"/>
    <property type="match status" value="1"/>
</dbReference>
<dbReference type="Gene3D" id="6.10.140.1230">
    <property type="match status" value="1"/>
</dbReference>
<dbReference type="InterPro" id="IPR005024">
    <property type="entry name" value="Snf7_fam"/>
</dbReference>
<reference evidence="3" key="1">
    <citation type="journal article" date="2018" name="Nat. Microbiol.">
        <title>Leveraging single-cell genomics to expand the fungal tree of life.</title>
        <authorList>
            <person name="Ahrendt S.R."/>
            <person name="Quandt C.A."/>
            <person name="Ciobanu D."/>
            <person name="Clum A."/>
            <person name="Salamov A."/>
            <person name="Andreopoulos B."/>
            <person name="Cheng J.F."/>
            <person name="Woyke T."/>
            <person name="Pelin A."/>
            <person name="Henrissat B."/>
            <person name="Reynolds N.K."/>
            <person name="Benny G.L."/>
            <person name="Smith M.E."/>
            <person name="James T.Y."/>
            <person name="Grigoriev I.V."/>
        </authorList>
    </citation>
    <scope>NUCLEOTIDE SEQUENCE [LARGE SCALE GENOMIC DNA]</scope>
    <source>
        <strain evidence="3">Benny S71-1</strain>
    </source>
</reference>
<gene>
    <name evidence="2" type="ORF">SYNPS1DRAFT_17547</name>
</gene>
<keyword evidence="3" id="KW-1185">Reference proteome</keyword>
<dbReference type="OrthoDB" id="10266568at2759"/>
<sequence>FTAKTLQRQSKRCQKEEEAEKRKVKKAIQQGNVDGARIYAANAIRKKNESLNLLKLASRVDAVSSRVQTAVTMRQVSTSMAGVVKGMDKALETMNLEKISMVMDKFEEQFEDIDVQTQYMEASMVGSTAQTTPQGEVDMLLQQVADEAGLELKHELGEAVVPATRLEEEEKERADELTERLARLRQV</sequence>
<feature type="non-terminal residue" evidence="2">
    <location>
        <position position="1"/>
    </location>
</feature>
<evidence type="ECO:0000313" key="2">
    <source>
        <dbReference type="EMBL" id="RKP24172.1"/>
    </source>
</evidence>
<dbReference type="EMBL" id="KZ990401">
    <property type="protein sequence ID" value="RKP24172.1"/>
    <property type="molecule type" value="Genomic_DNA"/>
</dbReference>
<dbReference type="Pfam" id="PF03357">
    <property type="entry name" value="Snf7"/>
    <property type="match status" value="1"/>
</dbReference>
<accession>A0A4P9YXB8</accession>
<dbReference type="GO" id="GO:0007034">
    <property type="term" value="P:vacuolar transport"/>
    <property type="evidence" value="ECO:0007669"/>
    <property type="project" value="InterPro"/>
</dbReference>
<evidence type="ECO:0000256" key="1">
    <source>
        <dbReference type="SAM" id="MobiDB-lite"/>
    </source>
</evidence>
<dbReference type="AlphaFoldDB" id="A0A4P9YXB8"/>